<dbReference type="Pfam" id="PF01165">
    <property type="entry name" value="Ribosomal_S21"/>
    <property type="match status" value="1"/>
</dbReference>
<evidence type="ECO:0000313" key="4">
    <source>
        <dbReference type="EMBL" id="CAD7225329.1"/>
    </source>
</evidence>
<proteinExistence type="inferred from homology"/>
<evidence type="ECO:0000256" key="2">
    <source>
        <dbReference type="ARBA" id="ARBA00022980"/>
    </source>
</evidence>
<keyword evidence="3" id="KW-0687">Ribonucleoprotein</keyword>
<gene>
    <name evidence="4" type="ORF">CTOB1V02_LOCUS3274</name>
</gene>
<dbReference type="GO" id="GO:1990904">
    <property type="term" value="C:ribonucleoprotein complex"/>
    <property type="evidence" value="ECO:0007669"/>
    <property type="project" value="UniProtKB-KW"/>
</dbReference>
<comment type="similarity">
    <text evidence="1">Belongs to the bacterial ribosomal protein bS21 family.</text>
</comment>
<dbReference type="PANTHER" id="PTHR21109">
    <property type="entry name" value="MITOCHONDRIAL 28S RIBOSOMAL PROTEIN S21"/>
    <property type="match status" value="1"/>
</dbReference>
<accession>A0A7R8ZKY4</accession>
<dbReference type="PANTHER" id="PTHR21109:SF0">
    <property type="entry name" value="SMALL RIBOSOMAL SUBUNIT PROTEIN BS21M"/>
    <property type="match status" value="1"/>
</dbReference>
<dbReference type="OrthoDB" id="2501249at2759"/>
<keyword evidence="2" id="KW-0689">Ribosomal protein</keyword>
<dbReference type="AlphaFoldDB" id="A0A7R8ZKY4"/>
<dbReference type="GO" id="GO:0003735">
    <property type="term" value="F:structural constituent of ribosome"/>
    <property type="evidence" value="ECO:0007669"/>
    <property type="project" value="InterPro"/>
</dbReference>
<dbReference type="InterPro" id="IPR001911">
    <property type="entry name" value="Ribosomal_bS21"/>
</dbReference>
<reference evidence="4" key="1">
    <citation type="submission" date="2020-11" db="EMBL/GenBank/DDBJ databases">
        <authorList>
            <person name="Tran Van P."/>
        </authorList>
    </citation>
    <scope>NUCLEOTIDE SEQUENCE</scope>
</reference>
<dbReference type="GO" id="GO:0005840">
    <property type="term" value="C:ribosome"/>
    <property type="evidence" value="ECO:0007669"/>
    <property type="project" value="UniProtKB-KW"/>
</dbReference>
<evidence type="ECO:0000256" key="3">
    <source>
        <dbReference type="ARBA" id="ARBA00023274"/>
    </source>
</evidence>
<protein>
    <submittedName>
        <fullName evidence="4">Uncharacterized protein</fullName>
    </submittedName>
</protein>
<sequence>MVSASFRKTTQFVGRTVMVRNGQIDEAMRALTRIMASEGILDQWRRTRRYEKPCKFRARVNYERARAIYSEDMERKIRFVLRKNREDPFPGCG</sequence>
<organism evidence="4">
    <name type="scientific">Cyprideis torosa</name>
    <dbReference type="NCBI Taxonomy" id="163714"/>
    <lineage>
        <taxon>Eukaryota</taxon>
        <taxon>Metazoa</taxon>
        <taxon>Ecdysozoa</taxon>
        <taxon>Arthropoda</taxon>
        <taxon>Crustacea</taxon>
        <taxon>Oligostraca</taxon>
        <taxon>Ostracoda</taxon>
        <taxon>Podocopa</taxon>
        <taxon>Podocopida</taxon>
        <taxon>Cytherocopina</taxon>
        <taxon>Cytheroidea</taxon>
        <taxon>Cytherideidae</taxon>
        <taxon>Cyprideis</taxon>
    </lineage>
</organism>
<dbReference type="EMBL" id="OB660554">
    <property type="protein sequence ID" value="CAD7225329.1"/>
    <property type="molecule type" value="Genomic_DNA"/>
</dbReference>
<dbReference type="NCBIfam" id="TIGR00030">
    <property type="entry name" value="S21p"/>
    <property type="match status" value="1"/>
</dbReference>
<name>A0A7R8ZKY4_9CRUS</name>
<evidence type="ECO:0000256" key="1">
    <source>
        <dbReference type="ARBA" id="ARBA00006640"/>
    </source>
</evidence>
<dbReference type="GO" id="GO:0006412">
    <property type="term" value="P:translation"/>
    <property type="evidence" value="ECO:0007669"/>
    <property type="project" value="InterPro"/>
</dbReference>